<evidence type="ECO:0000313" key="3">
    <source>
        <dbReference type="Proteomes" id="UP001218188"/>
    </source>
</evidence>
<evidence type="ECO:0000256" key="1">
    <source>
        <dbReference type="SAM" id="MobiDB-lite"/>
    </source>
</evidence>
<keyword evidence="3" id="KW-1185">Reference proteome</keyword>
<accession>A0AAD6WLF3</accession>
<feature type="compositionally biased region" description="Pro residues" evidence="1">
    <location>
        <begin position="64"/>
        <end position="74"/>
    </location>
</feature>
<organism evidence="2 3">
    <name type="scientific">Mycena alexandri</name>
    <dbReference type="NCBI Taxonomy" id="1745969"/>
    <lineage>
        <taxon>Eukaryota</taxon>
        <taxon>Fungi</taxon>
        <taxon>Dikarya</taxon>
        <taxon>Basidiomycota</taxon>
        <taxon>Agaricomycotina</taxon>
        <taxon>Agaricomycetes</taxon>
        <taxon>Agaricomycetidae</taxon>
        <taxon>Agaricales</taxon>
        <taxon>Marasmiineae</taxon>
        <taxon>Mycenaceae</taxon>
        <taxon>Mycena</taxon>
    </lineage>
</organism>
<feature type="region of interest" description="Disordered" evidence="1">
    <location>
        <begin position="1"/>
        <end position="27"/>
    </location>
</feature>
<gene>
    <name evidence="2" type="ORF">C8F04DRAFT_1280646</name>
</gene>
<dbReference type="EMBL" id="JARJCM010000465">
    <property type="protein sequence ID" value="KAJ7016745.1"/>
    <property type="molecule type" value="Genomic_DNA"/>
</dbReference>
<evidence type="ECO:0000313" key="2">
    <source>
        <dbReference type="EMBL" id="KAJ7016745.1"/>
    </source>
</evidence>
<name>A0AAD6WLF3_9AGAR</name>
<feature type="compositionally biased region" description="Low complexity" evidence="1">
    <location>
        <begin position="75"/>
        <end position="87"/>
    </location>
</feature>
<sequence>MRHPFSAFPSPPHHPRATASRSTLLSPGDIKTISRRAAPRAQTLQQAGYALVAATPRHPHPASRIPPSPQPLPASTPAASAPTPRSLNRATLRHHIPPANLAHPA</sequence>
<comment type="caution">
    <text evidence="2">The sequence shown here is derived from an EMBL/GenBank/DDBJ whole genome shotgun (WGS) entry which is preliminary data.</text>
</comment>
<dbReference type="Proteomes" id="UP001218188">
    <property type="component" value="Unassembled WGS sequence"/>
</dbReference>
<reference evidence="2" key="1">
    <citation type="submission" date="2023-03" db="EMBL/GenBank/DDBJ databases">
        <title>Massive genome expansion in bonnet fungi (Mycena s.s.) driven by repeated elements and novel gene families across ecological guilds.</title>
        <authorList>
            <consortium name="Lawrence Berkeley National Laboratory"/>
            <person name="Harder C.B."/>
            <person name="Miyauchi S."/>
            <person name="Viragh M."/>
            <person name="Kuo A."/>
            <person name="Thoen E."/>
            <person name="Andreopoulos B."/>
            <person name="Lu D."/>
            <person name="Skrede I."/>
            <person name="Drula E."/>
            <person name="Henrissat B."/>
            <person name="Morin E."/>
            <person name="Kohler A."/>
            <person name="Barry K."/>
            <person name="LaButti K."/>
            <person name="Morin E."/>
            <person name="Salamov A."/>
            <person name="Lipzen A."/>
            <person name="Mereny Z."/>
            <person name="Hegedus B."/>
            <person name="Baldrian P."/>
            <person name="Stursova M."/>
            <person name="Weitz H."/>
            <person name="Taylor A."/>
            <person name="Grigoriev I.V."/>
            <person name="Nagy L.G."/>
            <person name="Martin F."/>
            <person name="Kauserud H."/>
        </authorList>
    </citation>
    <scope>NUCLEOTIDE SEQUENCE</scope>
    <source>
        <strain evidence="2">CBHHK200</strain>
    </source>
</reference>
<dbReference type="AlphaFoldDB" id="A0AAD6WLF3"/>
<proteinExistence type="predicted"/>
<feature type="region of interest" description="Disordered" evidence="1">
    <location>
        <begin position="53"/>
        <end position="105"/>
    </location>
</feature>
<protein>
    <submittedName>
        <fullName evidence="2">Uncharacterized protein</fullName>
    </submittedName>
</protein>